<dbReference type="SUPFAM" id="SSF82714">
    <property type="entry name" value="Multidrug efflux transporter AcrB TolC docking domain, DN and DC subdomains"/>
    <property type="match status" value="1"/>
</dbReference>
<protein>
    <submittedName>
        <fullName evidence="1">CusA/CzcA family heavy metal efflux RND transporter</fullName>
    </submittedName>
</protein>
<dbReference type="PANTHER" id="PTHR32063">
    <property type="match status" value="1"/>
</dbReference>
<proteinExistence type="predicted"/>
<dbReference type="Gene3D" id="3.30.2090.10">
    <property type="entry name" value="Multidrug efflux transporter AcrB TolC docking domain, DN and DC subdomains"/>
    <property type="match status" value="1"/>
</dbReference>
<feature type="non-terminal residue" evidence="1">
    <location>
        <position position="134"/>
    </location>
</feature>
<gene>
    <name evidence="1" type="ORF">GPA24_20775</name>
</gene>
<organism evidence="1 2">
    <name type="scientific">Aromatoleum bremense</name>
    <dbReference type="NCBI Taxonomy" id="76115"/>
    <lineage>
        <taxon>Bacteria</taxon>
        <taxon>Pseudomonadati</taxon>
        <taxon>Pseudomonadota</taxon>
        <taxon>Betaproteobacteria</taxon>
        <taxon>Rhodocyclales</taxon>
        <taxon>Rhodocyclaceae</taxon>
        <taxon>Aromatoleum</taxon>
    </lineage>
</organism>
<dbReference type="Gene3D" id="3.30.70.1440">
    <property type="entry name" value="Multidrug efflux transporter AcrB pore domain"/>
    <property type="match status" value="1"/>
</dbReference>
<dbReference type="Proteomes" id="UP000633943">
    <property type="component" value="Unassembled WGS sequence"/>
</dbReference>
<dbReference type="InterPro" id="IPR001036">
    <property type="entry name" value="Acrflvin-R"/>
</dbReference>
<evidence type="ECO:0000313" key="1">
    <source>
        <dbReference type="EMBL" id="NMG17908.1"/>
    </source>
</evidence>
<evidence type="ECO:0000313" key="2">
    <source>
        <dbReference type="Proteomes" id="UP000633943"/>
    </source>
</evidence>
<comment type="caution">
    <text evidence="1">The sequence shown here is derived from an EMBL/GenBank/DDBJ whole genome shotgun (WGS) entry which is preliminary data.</text>
</comment>
<dbReference type="EMBL" id="WTVP01000189">
    <property type="protein sequence ID" value="NMG17908.1"/>
    <property type="molecule type" value="Genomic_DNA"/>
</dbReference>
<accession>A0ABX1P0Q6</accession>
<dbReference type="InterPro" id="IPR027463">
    <property type="entry name" value="AcrB_DN_DC_subdom"/>
</dbReference>
<dbReference type="PANTHER" id="PTHR32063:SF19">
    <property type="entry name" value="CATION EFFLUX SYSTEM PROTEIN CUSA"/>
    <property type="match status" value="1"/>
</dbReference>
<feature type="non-terminal residue" evidence="1">
    <location>
        <position position="1"/>
    </location>
</feature>
<dbReference type="Pfam" id="PF00873">
    <property type="entry name" value="ACR_tran"/>
    <property type="match status" value="1"/>
</dbReference>
<reference evidence="1 2" key="1">
    <citation type="submission" date="2019-12" db="EMBL/GenBank/DDBJ databases">
        <title>Comparative genomics gives insights into the taxonomy of the Azoarcus-Aromatoleum group and reveals separate origins of nif in the plant-associated Azoarcus and non-plant-associated Aromatoleum sub-groups.</title>
        <authorList>
            <person name="Lafos M."/>
            <person name="Maluk M."/>
            <person name="Batista M."/>
            <person name="Junghare M."/>
            <person name="Carmona M."/>
            <person name="Faoro H."/>
            <person name="Cruz L.M."/>
            <person name="Battistoni F."/>
            <person name="De Souza E."/>
            <person name="Pedrosa F."/>
            <person name="Chen W.-M."/>
            <person name="Poole P.S."/>
            <person name="Dixon R.A."/>
            <person name="James E.K."/>
        </authorList>
    </citation>
    <scope>NUCLEOTIDE SEQUENCE [LARGE SCALE GENOMIC DNA]</scope>
    <source>
        <strain evidence="1 2">PbN1</strain>
    </source>
</reference>
<name>A0ABX1P0Q6_9RHOO</name>
<keyword evidence="2" id="KW-1185">Reference proteome</keyword>
<sequence length="134" mass="14868">VLKKVPGVTSALAERLTGGRYVDINIRRADAARYGMNITDVQSLISSAVGGENIGETVEGLQRFPISVRYPREVRDSVEKLRSLPMVTESGQRLVLQDVADIRITDGPPMLRSENARLSGWVYVDLRDRDLRSA</sequence>